<sequence length="165" mass="18075">MLPGRDAVATREAIVTGSGRDDQGCRVLVATVWPSRSGHEAFLLRRCRPARAGDVFVSFGTRRRHPFLREGPNGFVLRVEVVTIAWDPHPRAPSREVPGRRVCSSWQPSRRTLELRGNGGLDGGVESFAELSWLGLGHQGRLEFYPVQASQSFSHCLALCGPGTA</sequence>
<organism evidence="1 2">
    <name type="scientific">Colocasia esculenta</name>
    <name type="common">Wild taro</name>
    <name type="synonym">Arum esculentum</name>
    <dbReference type="NCBI Taxonomy" id="4460"/>
    <lineage>
        <taxon>Eukaryota</taxon>
        <taxon>Viridiplantae</taxon>
        <taxon>Streptophyta</taxon>
        <taxon>Embryophyta</taxon>
        <taxon>Tracheophyta</taxon>
        <taxon>Spermatophyta</taxon>
        <taxon>Magnoliopsida</taxon>
        <taxon>Liliopsida</taxon>
        <taxon>Araceae</taxon>
        <taxon>Aroideae</taxon>
        <taxon>Colocasieae</taxon>
        <taxon>Colocasia</taxon>
    </lineage>
</organism>
<reference evidence="1" key="1">
    <citation type="submission" date="2017-07" db="EMBL/GenBank/DDBJ databases">
        <title>Taro Niue Genome Assembly and Annotation.</title>
        <authorList>
            <person name="Atibalentja N."/>
            <person name="Keating K."/>
            <person name="Fields C.J."/>
        </authorList>
    </citation>
    <scope>NUCLEOTIDE SEQUENCE</scope>
    <source>
        <strain evidence="1">Niue_2</strain>
        <tissue evidence="1">Leaf</tissue>
    </source>
</reference>
<evidence type="ECO:0000313" key="1">
    <source>
        <dbReference type="EMBL" id="MQL82015.1"/>
    </source>
</evidence>
<accession>A0A843UEW0</accession>
<evidence type="ECO:0000313" key="2">
    <source>
        <dbReference type="Proteomes" id="UP000652761"/>
    </source>
</evidence>
<dbReference type="AlphaFoldDB" id="A0A843UEW0"/>
<gene>
    <name evidence="1" type="ORF">Taro_014481</name>
</gene>
<keyword evidence="2" id="KW-1185">Reference proteome</keyword>
<dbReference type="EMBL" id="NMUH01000603">
    <property type="protein sequence ID" value="MQL82015.1"/>
    <property type="molecule type" value="Genomic_DNA"/>
</dbReference>
<dbReference type="Proteomes" id="UP000652761">
    <property type="component" value="Unassembled WGS sequence"/>
</dbReference>
<proteinExistence type="predicted"/>
<comment type="caution">
    <text evidence="1">The sequence shown here is derived from an EMBL/GenBank/DDBJ whole genome shotgun (WGS) entry which is preliminary data.</text>
</comment>
<protein>
    <submittedName>
        <fullName evidence="1">Uncharacterized protein</fullName>
    </submittedName>
</protein>
<name>A0A843UEW0_COLES</name>